<dbReference type="RefSeq" id="WP_221599796.1">
    <property type="nucleotide sequence ID" value="NZ_JAIGNU010000001.1"/>
</dbReference>
<gene>
    <name evidence="2" type="ORF">K3181_00480</name>
</gene>
<sequence>MNMKTALAIVATVLLLVALTMGEGGTVSQLAQRPVRADAAPAAQGEAAPAPAPRSTNTQASADWFAPAPAAPRPAIPVYEYKEVRIPVPQAVVDPKVAAASEIQ</sequence>
<protein>
    <submittedName>
        <fullName evidence="2">Uncharacterized protein</fullName>
    </submittedName>
</protein>
<evidence type="ECO:0000313" key="2">
    <source>
        <dbReference type="EMBL" id="MBX7499914.1"/>
    </source>
</evidence>
<evidence type="ECO:0000313" key="3">
    <source>
        <dbReference type="Proteomes" id="UP000782554"/>
    </source>
</evidence>
<name>A0ABS7JQP1_9SPHN</name>
<keyword evidence="3" id="KW-1185">Reference proteome</keyword>
<proteinExistence type="predicted"/>
<reference evidence="2 3" key="1">
    <citation type="submission" date="2021-08" db="EMBL/GenBank/DDBJ databases">
        <title>Comparative Genomics Analysis of the Genus Qipengyuania Reveals Extensive Genetic Diversity and Metabolic Versatility, Including the Description of Fifteen Novel Species.</title>
        <authorList>
            <person name="Liu Y."/>
        </authorList>
    </citation>
    <scope>NUCLEOTIDE SEQUENCE [LARGE SCALE GENOMIC DNA]</scope>
    <source>
        <strain evidence="2 3">YG27</strain>
    </source>
</reference>
<feature type="region of interest" description="Disordered" evidence="1">
    <location>
        <begin position="28"/>
        <end position="71"/>
    </location>
</feature>
<accession>A0ABS7JQP1</accession>
<feature type="compositionally biased region" description="Low complexity" evidence="1">
    <location>
        <begin position="37"/>
        <end position="49"/>
    </location>
</feature>
<dbReference type="EMBL" id="JAIGNU010000001">
    <property type="protein sequence ID" value="MBX7499914.1"/>
    <property type="molecule type" value="Genomic_DNA"/>
</dbReference>
<comment type="caution">
    <text evidence="2">The sequence shown here is derived from an EMBL/GenBank/DDBJ whole genome shotgun (WGS) entry which is preliminary data.</text>
</comment>
<evidence type="ECO:0000256" key="1">
    <source>
        <dbReference type="SAM" id="MobiDB-lite"/>
    </source>
</evidence>
<organism evidence="2 3">
    <name type="scientific">Qipengyuania mesophila</name>
    <dbReference type="NCBI Taxonomy" id="2867246"/>
    <lineage>
        <taxon>Bacteria</taxon>
        <taxon>Pseudomonadati</taxon>
        <taxon>Pseudomonadota</taxon>
        <taxon>Alphaproteobacteria</taxon>
        <taxon>Sphingomonadales</taxon>
        <taxon>Erythrobacteraceae</taxon>
        <taxon>Qipengyuania</taxon>
    </lineage>
</organism>
<dbReference type="Proteomes" id="UP000782554">
    <property type="component" value="Unassembled WGS sequence"/>
</dbReference>